<evidence type="ECO:0000313" key="2">
    <source>
        <dbReference type="EMBL" id="CDW58614.1"/>
    </source>
</evidence>
<protein>
    <submittedName>
        <fullName evidence="2">Dimer Tnp hAT domain containing protein</fullName>
    </submittedName>
</protein>
<reference evidence="2" key="2">
    <citation type="submission" date="2014-03" db="EMBL/GenBank/DDBJ databases">
        <title>The whipworm genome and dual-species transcriptomics of an intimate host-pathogen interaction.</title>
        <authorList>
            <person name="Foth B.J."/>
            <person name="Tsai I.J."/>
            <person name="Reid A.J."/>
            <person name="Bancroft A.J."/>
            <person name="Nichol S."/>
            <person name="Tracey A."/>
            <person name="Holroyd N."/>
            <person name="Cotton J.A."/>
            <person name="Stanley E.J."/>
            <person name="Zarowiecki M."/>
            <person name="Liu J.Z."/>
            <person name="Huckvale T."/>
            <person name="Cooper P.J."/>
            <person name="Grencis R.K."/>
            <person name="Berriman M."/>
        </authorList>
    </citation>
    <scope>NUCLEOTIDE SEQUENCE [LARGE SCALE GENOMIC DNA]</scope>
</reference>
<reference evidence="2" key="1">
    <citation type="submission" date="2014-01" db="EMBL/GenBank/DDBJ databases">
        <authorList>
            <person name="Aslett M."/>
        </authorList>
    </citation>
    <scope>NUCLEOTIDE SEQUENCE</scope>
</reference>
<proteinExistence type="predicted"/>
<dbReference type="PANTHER" id="PTHR45913">
    <property type="entry name" value="EPM2A-INTERACTING PROTEIN 1"/>
    <property type="match status" value="1"/>
</dbReference>
<dbReference type="InterPro" id="IPR008906">
    <property type="entry name" value="HATC_C_dom"/>
</dbReference>
<dbReference type="OrthoDB" id="6623314at2759"/>
<gene>
    <name evidence="2" type="ORF">TTRE_0000693801</name>
</gene>
<organism evidence="2 3">
    <name type="scientific">Trichuris trichiura</name>
    <name type="common">Whipworm</name>
    <name type="synonym">Trichocephalus trichiurus</name>
    <dbReference type="NCBI Taxonomy" id="36087"/>
    <lineage>
        <taxon>Eukaryota</taxon>
        <taxon>Metazoa</taxon>
        <taxon>Ecdysozoa</taxon>
        <taxon>Nematoda</taxon>
        <taxon>Enoplea</taxon>
        <taxon>Dorylaimia</taxon>
        <taxon>Trichinellida</taxon>
        <taxon>Trichuridae</taxon>
        <taxon>Trichuris</taxon>
    </lineage>
</organism>
<accession>A0A077ZFK4</accession>
<dbReference type="Proteomes" id="UP000030665">
    <property type="component" value="Unassembled WGS sequence"/>
</dbReference>
<dbReference type="EMBL" id="HG806380">
    <property type="protein sequence ID" value="CDW58614.1"/>
    <property type="molecule type" value="Genomic_DNA"/>
</dbReference>
<evidence type="ECO:0000313" key="3">
    <source>
        <dbReference type="Proteomes" id="UP000030665"/>
    </source>
</evidence>
<dbReference type="PANTHER" id="PTHR45913:SF5">
    <property type="entry name" value="GENERAL TRANSCRIPTION FACTOR II-I REPEAT DOMAIN-CONTAINING PROTEIN 2A-LIKE PROTEIN"/>
    <property type="match status" value="1"/>
</dbReference>
<keyword evidence="3" id="KW-1185">Reference proteome</keyword>
<sequence>MQLNIFAIPFNVEPDDVPDELQHKIIQLQSDDELKAKYNNFPLLEFYKRYISNDEFPVLRRHALKYASVFRTTYCCEQFFSKLTIAKSRLRTRLTDTNLVNQLRVATSSEGADIPRLTGEKQFQAYL</sequence>
<name>A0A077ZFK4_TRITR</name>
<feature type="domain" description="HAT C-terminal dimerisation" evidence="1">
    <location>
        <begin position="29"/>
        <end position="99"/>
    </location>
</feature>
<dbReference type="GO" id="GO:0046983">
    <property type="term" value="F:protein dimerization activity"/>
    <property type="evidence" value="ECO:0007669"/>
    <property type="project" value="InterPro"/>
</dbReference>
<evidence type="ECO:0000259" key="1">
    <source>
        <dbReference type="Pfam" id="PF05699"/>
    </source>
</evidence>
<dbReference type="AlphaFoldDB" id="A0A077ZFK4"/>
<dbReference type="Pfam" id="PF05699">
    <property type="entry name" value="Dimer_Tnp_hAT"/>
    <property type="match status" value="1"/>
</dbReference>
<dbReference type="STRING" id="36087.A0A077ZFK4"/>